<keyword evidence="3" id="KW-1185">Reference proteome</keyword>
<accession>A0A5J4NQU8</accession>
<dbReference type="InterPro" id="IPR007110">
    <property type="entry name" value="Ig-like_dom"/>
</dbReference>
<feature type="domain" description="Ig-like" evidence="1">
    <location>
        <begin position="248"/>
        <end position="359"/>
    </location>
</feature>
<name>A0A5J4NQU8_9TREM</name>
<dbReference type="PROSITE" id="PS50835">
    <property type="entry name" value="IG_LIKE"/>
    <property type="match status" value="1"/>
</dbReference>
<sequence length="359" mass="40322">MMTKLASEVDRLSDLKHVCYVLYECSNNEWSVTPKDLELILGFLCDLQNDPALELVTSGLPPNGLLFFLVASTSLLIEHLPGKLLQTINVHTSLDVSQFDLFQPITCLVRLLLECIRKSEDFSCQASTALRCLFDWESLPEVHLDQVVQALEEDKNKICIFKDIQPDRTGLMKNVNMFFRLREPALASELWNEVTQFPDRLLSSEEPGHSSIEASTAEAQITAHMASVRAFWRYQGPEVILNKLDDLPVVTEFSDFGLVLGGIRMAKSLSGLLLSALSCTRSNERNRTSSKTVQVYADHRSSTLGTLPESIVYRWTRSLTKQLRGGLMRLASSLLRLQKSSTQPPAEVPDFVCELNTEL</sequence>
<evidence type="ECO:0000259" key="1">
    <source>
        <dbReference type="PROSITE" id="PS50835"/>
    </source>
</evidence>
<proteinExistence type="predicted"/>
<evidence type="ECO:0000313" key="3">
    <source>
        <dbReference type="Proteomes" id="UP000324629"/>
    </source>
</evidence>
<gene>
    <name evidence="2" type="ORF">DEA37_0013788</name>
</gene>
<dbReference type="Proteomes" id="UP000324629">
    <property type="component" value="Unassembled WGS sequence"/>
</dbReference>
<reference evidence="2 3" key="1">
    <citation type="journal article" date="2019" name="Gigascience">
        <title>Whole-genome sequence of the oriental lung fluke Paragonimus westermani.</title>
        <authorList>
            <person name="Oey H."/>
            <person name="Zakrzewski M."/>
            <person name="Narain K."/>
            <person name="Devi K.R."/>
            <person name="Agatsuma T."/>
            <person name="Nawaratna S."/>
            <person name="Gobert G.N."/>
            <person name="Jones M.K."/>
            <person name="Ragan M.A."/>
            <person name="McManus D.P."/>
            <person name="Krause L."/>
        </authorList>
    </citation>
    <scope>NUCLEOTIDE SEQUENCE [LARGE SCALE GENOMIC DNA]</scope>
    <source>
        <strain evidence="2 3">IND2009</strain>
    </source>
</reference>
<dbReference type="AlphaFoldDB" id="A0A5J4NQU8"/>
<evidence type="ECO:0000313" key="2">
    <source>
        <dbReference type="EMBL" id="KAA3677985.1"/>
    </source>
</evidence>
<protein>
    <recommendedName>
        <fullName evidence="1">Ig-like domain-containing protein</fullName>
    </recommendedName>
</protein>
<organism evidence="2 3">
    <name type="scientific">Paragonimus westermani</name>
    <dbReference type="NCBI Taxonomy" id="34504"/>
    <lineage>
        <taxon>Eukaryota</taxon>
        <taxon>Metazoa</taxon>
        <taxon>Spiralia</taxon>
        <taxon>Lophotrochozoa</taxon>
        <taxon>Platyhelminthes</taxon>
        <taxon>Trematoda</taxon>
        <taxon>Digenea</taxon>
        <taxon>Plagiorchiida</taxon>
        <taxon>Troglotremata</taxon>
        <taxon>Troglotrematidae</taxon>
        <taxon>Paragonimus</taxon>
    </lineage>
</organism>
<feature type="non-terminal residue" evidence="2">
    <location>
        <position position="359"/>
    </location>
</feature>
<dbReference type="EMBL" id="QNGE01001264">
    <property type="protein sequence ID" value="KAA3677985.1"/>
    <property type="molecule type" value="Genomic_DNA"/>
</dbReference>
<comment type="caution">
    <text evidence="2">The sequence shown here is derived from an EMBL/GenBank/DDBJ whole genome shotgun (WGS) entry which is preliminary data.</text>
</comment>